<evidence type="ECO:0000313" key="2">
    <source>
        <dbReference type="EMBL" id="CAI4029811.1"/>
    </source>
</evidence>
<dbReference type="Proteomes" id="UP001179121">
    <property type="component" value="Chromosome"/>
</dbReference>
<dbReference type="EMBL" id="OX365700">
    <property type="protein sequence ID" value="CAI4029811.1"/>
    <property type="molecule type" value="Genomic_DNA"/>
</dbReference>
<dbReference type="InterPro" id="IPR002934">
    <property type="entry name" value="Polymerase_NTP_transf_dom"/>
</dbReference>
<gene>
    <name evidence="2" type="ORF">DNFV4_00230</name>
</gene>
<sequence length="106" mass="11987">MVSQQQIEQAVRILAQAVRPVKIILFGSYARGDARYDSDVDFLVVESAVPNRRSEMARLRNILRPLRIPVDVIVASEAELREWGHLPGHILYWALKEGKALHEATA</sequence>
<reference evidence="2" key="1">
    <citation type="submission" date="2022-10" db="EMBL/GenBank/DDBJ databases">
        <authorList>
            <person name="Koch H."/>
        </authorList>
    </citation>
    <scope>NUCLEOTIDE SEQUENCE</scope>
    <source>
        <strain evidence="2">DNF</strain>
    </source>
</reference>
<organism evidence="2 3">
    <name type="scientific">Nitrospira tepida</name>
    <dbReference type="NCBI Taxonomy" id="2973512"/>
    <lineage>
        <taxon>Bacteria</taxon>
        <taxon>Pseudomonadati</taxon>
        <taxon>Nitrospirota</taxon>
        <taxon>Nitrospiria</taxon>
        <taxon>Nitrospirales</taxon>
        <taxon>Nitrospiraceae</taxon>
        <taxon>Nitrospira</taxon>
    </lineage>
</organism>
<dbReference type="CDD" id="cd05403">
    <property type="entry name" value="NT_KNTase_like"/>
    <property type="match status" value="1"/>
</dbReference>
<keyword evidence="3" id="KW-1185">Reference proteome</keyword>
<dbReference type="Pfam" id="PF01909">
    <property type="entry name" value="NTP_transf_2"/>
    <property type="match status" value="1"/>
</dbReference>
<feature type="domain" description="Polymerase nucleotidyl transferase" evidence="1">
    <location>
        <begin position="8"/>
        <end position="79"/>
    </location>
</feature>
<evidence type="ECO:0000259" key="1">
    <source>
        <dbReference type="Pfam" id="PF01909"/>
    </source>
</evidence>
<dbReference type="AlphaFoldDB" id="A0AA86T102"/>
<dbReference type="RefSeq" id="WP_289266835.1">
    <property type="nucleotide sequence ID" value="NZ_OX365700.1"/>
</dbReference>
<protein>
    <submittedName>
        <fullName evidence="2">Nucleotidyltransferase domain-containing protein</fullName>
    </submittedName>
</protein>
<evidence type="ECO:0000313" key="3">
    <source>
        <dbReference type="Proteomes" id="UP001179121"/>
    </source>
</evidence>
<dbReference type="GO" id="GO:0016779">
    <property type="term" value="F:nucleotidyltransferase activity"/>
    <property type="evidence" value="ECO:0007669"/>
    <property type="project" value="InterPro"/>
</dbReference>
<name>A0AA86T102_9BACT</name>
<dbReference type="PANTHER" id="PTHR33933">
    <property type="entry name" value="NUCLEOTIDYLTRANSFERASE"/>
    <property type="match status" value="1"/>
</dbReference>
<dbReference type="Gene3D" id="3.30.460.10">
    <property type="entry name" value="Beta Polymerase, domain 2"/>
    <property type="match status" value="1"/>
</dbReference>
<dbReference type="InterPro" id="IPR043519">
    <property type="entry name" value="NT_sf"/>
</dbReference>
<dbReference type="KEGG" id="nti:DNFV4_00230"/>
<dbReference type="InterPro" id="IPR052548">
    <property type="entry name" value="Type_VII_TA_antitoxin"/>
</dbReference>
<proteinExistence type="predicted"/>
<dbReference type="SUPFAM" id="SSF81301">
    <property type="entry name" value="Nucleotidyltransferase"/>
    <property type="match status" value="1"/>
</dbReference>
<dbReference type="PANTHER" id="PTHR33933:SF1">
    <property type="entry name" value="PROTEIN ADENYLYLTRANSFERASE MNTA-RELATED"/>
    <property type="match status" value="1"/>
</dbReference>
<accession>A0AA86T102</accession>